<keyword evidence="2" id="KW-0677">Repeat</keyword>
<organism evidence="4 5">
    <name type="scientific">Nelumbo nucifera</name>
    <name type="common">Sacred lotus</name>
    <dbReference type="NCBI Taxonomy" id="4432"/>
    <lineage>
        <taxon>Eukaryota</taxon>
        <taxon>Viridiplantae</taxon>
        <taxon>Streptophyta</taxon>
        <taxon>Embryophyta</taxon>
        <taxon>Tracheophyta</taxon>
        <taxon>Spermatophyta</taxon>
        <taxon>Magnoliopsida</taxon>
        <taxon>Proteales</taxon>
        <taxon>Nelumbonaceae</taxon>
        <taxon>Nelumbo</taxon>
    </lineage>
</organism>
<comment type="similarity">
    <text evidence="1">Belongs to the PPR family. P subfamily.</text>
</comment>
<sequence>MKTKDYQPLVVTYGLVIHGLSKIDRLDEACTLFGEAKSRVGINVVRYSSLVDAFGKVGRIDETYLIMEELIHKGLAPNVYTWNCVLDALVKTDEINEALVYFQSMKDLKCTQISSLTTLS</sequence>
<dbReference type="EMBL" id="DUZY01000004">
    <property type="protein sequence ID" value="DAD37581.1"/>
    <property type="molecule type" value="Genomic_DNA"/>
</dbReference>
<evidence type="ECO:0008006" key="6">
    <source>
        <dbReference type="Google" id="ProtNLM"/>
    </source>
</evidence>
<name>A0A822Z1M6_NELNU</name>
<dbReference type="Pfam" id="PF13041">
    <property type="entry name" value="PPR_2"/>
    <property type="match status" value="1"/>
</dbReference>
<protein>
    <recommendedName>
        <fullName evidence="6">Pentatricopeptide repeat-containing protein</fullName>
    </recommendedName>
</protein>
<evidence type="ECO:0000313" key="5">
    <source>
        <dbReference type="Proteomes" id="UP000607653"/>
    </source>
</evidence>
<dbReference type="NCBIfam" id="TIGR00756">
    <property type="entry name" value="PPR"/>
    <property type="match status" value="3"/>
</dbReference>
<dbReference type="PROSITE" id="PS51375">
    <property type="entry name" value="PPR"/>
    <property type="match status" value="2"/>
</dbReference>
<dbReference type="AlphaFoldDB" id="A0A822Z1M6"/>
<evidence type="ECO:0000256" key="1">
    <source>
        <dbReference type="ARBA" id="ARBA00007626"/>
    </source>
</evidence>
<keyword evidence="5" id="KW-1185">Reference proteome</keyword>
<dbReference type="PANTHER" id="PTHR47938:SF28">
    <property type="entry name" value="OS07G0249100 PROTEIN"/>
    <property type="match status" value="1"/>
</dbReference>
<reference evidence="4 5" key="1">
    <citation type="journal article" date="2020" name="Mol. Biol. Evol.">
        <title>Distinct Expression and Methylation Patterns for Genes with Different Fates following a Single Whole-Genome Duplication in Flowering Plants.</title>
        <authorList>
            <person name="Shi T."/>
            <person name="Rahmani R.S."/>
            <person name="Gugger P.F."/>
            <person name="Wang M."/>
            <person name="Li H."/>
            <person name="Zhang Y."/>
            <person name="Li Z."/>
            <person name="Wang Q."/>
            <person name="Van de Peer Y."/>
            <person name="Marchal K."/>
            <person name="Chen J."/>
        </authorList>
    </citation>
    <scope>NUCLEOTIDE SEQUENCE [LARGE SCALE GENOMIC DNA]</scope>
    <source>
        <tissue evidence="4">Leaf</tissue>
    </source>
</reference>
<dbReference type="Proteomes" id="UP000607653">
    <property type="component" value="Unassembled WGS sequence"/>
</dbReference>
<gene>
    <name evidence="4" type="ORF">HUJ06_008222</name>
</gene>
<dbReference type="InterPro" id="IPR011990">
    <property type="entry name" value="TPR-like_helical_dom_sf"/>
</dbReference>
<accession>A0A822Z1M6</accession>
<evidence type="ECO:0000256" key="3">
    <source>
        <dbReference type="PROSITE-ProRule" id="PRU00708"/>
    </source>
</evidence>
<dbReference type="Gene3D" id="1.25.40.10">
    <property type="entry name" value="Tetratricopeptide repeat domain"/>
    <property type="match status" value="1"/>
</dbReference>
<comment type="caution">
    <text evidence="4">The sequence shown here is derived from an EMBL/GenBank/DDBJ whole genome shotgun (WGS) entry which is preliminary data.</text>
</comment>
<feature type="repeat" description="PPR" evidence="3">
    <location>
        <begin position="78"/>
        <end position="112"/>
    </location>
</feature>
<dbReference type="InterPro" id="IPR002885">
    <property type="entry name" value="PPR_rpt"/>
</dbReference>
<dbReference type="PANTHER" id="PTHR47938">
    <property type="entry name" value="RESPIRATORY COMPLEX I CHAPERONE (CIA84), PUTATIVE (AFU_ORTHOLOGUE AFUA_2G06020)-RELATED"/>
    <property type="match status" value="1"/>
</dbReference>
<proteinExistence type="inferred from homology"/>
<evidence type="ECO:0000313" key="4">
    <source>
        <dbReference type="EMBL" id="DAD37581.1"/>
    </source>
</evidence>
<evidence type="ECO:0000256" key="2">
    <source>
        <dbReference type="ARBA" id="ARBA00022737"/>
    </source>
</evidence>
<feature type="repeat" description="PPR" evidence="3">
    <location>
        <begin position="43"/>
        <end position="77"/>
    </location>
</feature>
<dbReference type="Pfam" id="PF01535">
    <property type="entry name" value="PPR"/>
    <property type="match status" value="1"/>
</dbReference>